<feature type="region of interest" description="Disordered" evidence="1">
    <location>
        <begin position="1"/>
        <end position="26"/>
    </location>
</feature>
<dbReference type="KEGG" id="poz:I0K15_15825"/>
<dbReference type="InterPro" id="IPR000994">
    <property type="entry name" value="Pept_M24"/>
</dbReference>
<organism evidence="3 4">
    <name type="scientific">Pontivivens ytuae</name>
    <dbReference type="NCBI Taxonomy" id="2789856"/>
    <lineage>
        <taxon>Bacteria</taxon>
        <taxon>Pseudomonadati</taxon>
        <taxon>Pseudomonadota</taxon>
        <taxon>Alphaproteobacteria</taxon>
        <taxon>Rhodobacterales</taxon>
        <taxon>Paracoccaceae</taxon>
        <taxon>Pontivivens</taxon>
    </lineage>
</organism>
<gene>
    <name evidence="3" type="ORF">I0K15_15825</name>
</gene>
<dbReference type="SUPFAM" id="SSF55920">
    <property type="entry name" value="Creatinase/aminopeptidase"/>
    <property type="match status" value="1"/>
</dbReference>
<dbReference type="NCBIfam" id="NF043017">
    <property type="entry name" value="DimsulpropLyDddP"/>
    <property type="match status" value="1"/>
</dbReference>
<keyword evidence="4" id="KW-1185">Reference proteome</keyword>
<dbReference type="RefSeq" id="WP_196102454.1">
    <property type="nucleotide sequence ID" value="NZ_CP064942.1"/>
</dbReference>
<dbReference type="Gene3D" id="3.90.230.10">
    <property type="entry name" value="Creatinase/methionine aminopeptidase superfamily"/>
    <property type="match status" value="1"/>
</dbReference>
<dbReference type="AlphaFoldDB" id="A0A7S9QBU1"/>
<dbReference type="Pfam" id="PF00557">
    <property type="entry name" value="Peptidase_M24"/>
    <property type="match status" value="1"/>
</dbReference>
<evidence type="ECO:0000256" key="1">
    <source>
        <dbReference type="SAM" id="MobiDB-lite"/>
    </source>
</evidence>
<dbReference type="EMBL" id="CP064942">
    <property type="protein sequence ID" value="QPH53243.1"/>
    <property type="molecule type" value="Genomic_DNA"/>
</dbReference>
<feature type="domain" description="Peptidase M24" evidence="2">
    <location>
        <begin position="213"/>
        <end position="422"/>
    </location>
</feature>
<protein>
    <submittedName>
        <fullName evidence="3">Aminopeptidase P family protein</fullName>
    </submittedName>
</protein>
<dbReference type="Proteomes" id="UP000594800">
    <property type="component" value="Chromosome"/>
</dbReference>
<evidence type="ECO:0000313" key="4">
    <source>
        <dbReference type="Proteomes" id="UP000594800"/>
    </source>
</evidence>
<keyword evidence="3" id="KW-0645">Protease</keyword>
<reference evidence="3 4" key="1">
    <citation type="submission" date="2020-11" db="EMBL/GenBank/DDBJ databases">
        <title>Description of Pontivivens ytuae sp. nov. isolated from deep sea sediment of Mariana Trench.</title>
        <authorList>
            <person name="Wang Z."/>
            <person name="Sun Q.-L."/>
            <person name="Xu X.-D."/>
            <person name="Tang Y.-Z."/>
            <person name="Zhang J."/>
        </authorList>
    </citation>
    <scope>NUCLEOTIDE SEQUENCE [LARGE SCALE GENOMIC DNA]</scope>
    <source>
        <strain evidence="3 4">MT2928</strain>
    </source>
</reference>
<sequence length="440" mass="48874">MTIHYSDRRKINPGLRPDGTPDDDDRVEIGPTPLAFAEWAAAGLEAPNLPVMRGARLQRLTEHLAARDYGAILLFDPLNIRYATDSTNMQLWNAHNPFRACLVTAGGHVIVWDFKGLGNLLTAHNPLIAETRPGSSSFFYFCNGDRTQARASAFAAEVDAELRRHCGTNRRLAIDKIMVHGLRAFEALGIEVMEGEEVTEKARSIKTPEEIKAMRCAVHACEASVRAMEDAVAPGMTEDDVWAVLHAENIRRGGEWIETRLLASGPRTNPWFQECGPRVLKEGDILAFDTDLVGCYGMCTDMSRTWIVGDAEPTREQVETYRMSVRHIEENTAMLAPGVAFRDLCHGGHPLPDAFVPQRYASKMHGVGLCDEWPAIPYPEDWEPGVFEYETAPGMMLCAEVYAGRVGGSFGVKLENQVLITETGHEVMTRYPWDTRLMGG</sequence>
<proteinExistence type="predicted"/>
<accession>A0A7S9QBU1</accession>
<dbReference type="InterPro" id="IPR036005">
    <property type="entry name" value="Creatinase/aminopeptidase-like"/>
</dbReference>
<dbReference type="GO" id="GO:0004177">
    <property type="term" value="F:aminopeptidase activity"/>
    <property type="evidence" value="ECO:0007669"/>
    <property type="project" value="UniProtKB-KW"/>
</dbReference>
<dbReference type="PANTHER" id="PTHR46112">
    <property type="entry name" value="AMINOPEPTIDASE"/>
    <property type="match status" value="1"/>
</dbReference>
<dbReference type="SUPFAM" id="SSF53092">
    <property type="entry name" value="Creatinase/prolidase N-terminal domain"/>
    <property type="match status" value="1"/>
</dbReference>
<evidence type="ECO:0000259" key="2">
    <source>
        <dbReference type="Pfam" id="PF00557"/>
    </source>
</evidence>
<dbReference type="InterPro" id="IPR050659">
    <property type="entry name" value="Peptidase_M24B"/>
</dbReference>
<dbReference type="CDD" id="cd01066">
    <property type="entry name" value="APP_MetAP"/>
    <property type="match status" value="1"/>
</dbReference>
<name>A0A7S9QBU1_9RHOB</name>
<dbReference type="InterPro" id="IPR050020">
    <property type="entry name" value="DddP"/>
</dbReference>
<evidence type="ECO:0000313" key="3">
    <source>
        <dbReference type="EMBL" id="QPH53243.1"/>
    </source>
</evidence>
<dbReference type="Gene3D" id="3.40.350.10">
    <property type="entry name" value="Creatinase/prolidase N-terminal domain"/>
    <property type="match status" value="1"/>
</dbReference>
<dbReference type="PANTHER" id="PTHR46112:SF2">
    <property type="entry name" value="XAA-PRO AMINOPEPTIDASE P-RELATED"/>
    <property type="match status" value="1"/>
</dbReference>
<dbReference type="InterPro" id="IPR029149">
    <property type="entry name" value="Creatin/AminoP/Spt16_N"/>
</dbReference>
<feature type="compositionally biased region" description="Basic and acidic residues" evidence="1">
    <location>
        <begin position="1"/>
        <end position="10"/>
    </location>
</feature>
<keyword evidence="3" id="KW-0031">Aminopeptidase</keyword>
<keyword evidence="3" id="KW-0378">Hydrolase</keyword>